<comment type="pathway">
    <text evidence="5">Amino-acid biosynthesis; L-arginine biosynthesis; N(2)-acetyl-L-ornithine from L-glutamate: step 4/4.</text>
</comment>
<dbReference type="Gene3D" id="3.90.1150.10">
    <property type="entry name" value="Aspartate Aminotransferase, domain 1"/>
    <property type="match status" value="1"/>
</dbReference>
<dbReference type="GO" id="GO:0030170">
    <property type="term" value="F:pyridoxal phosphate binding"/>
    <property type="evidence" value="ECO:0007669"/>
    <property type="project" value="InterPro"/>
</dbReference>
<dbReference type="GO" id="GO:0042802">
    <property type="term" value="F:identical protein binding"/>
    <property type="evidence" value="ECO:0007669"/>
    <property type="project" value="TreeGrafter"/>
</dbReference>
<evidence type="ECO:0000256" key="4">
    <source>
        <dbReference type="ARBA" id="ARBA00022898"/>
    </source>
</evidence>
<dbReference type="FunFam" id="3.40.640.10:FF:000004">
    <property type="entry name" value="Acetylornithine aminotransferase"/>
    <property type="match status" value="1"/>
</dbReference>
<keyword evidence="2 5" id="KW-0028">Amino-acid biosynthesis</keyword>
<feature type="binding site" evidence="5">
    <location>
        <position position="132"/>
    </location>
    <ligand>
        <name>N(2)-acetyl-L-ornithine</name>
        <dbReference type="ChEBI" id="CHEBI:57805"/>
    </ligand>
</feature>
<evidence type="ECO:0000256" key="5">
    <source>
        <dbReference type="HAMAP-Rule" id="MF_01107"/>
    </source>
</evidence>
<dbReference type="InterPro" id="IPR005814">
    <property type="entry name" value="Aminotrans_3"/>
</dbReference>
<organism evidence="6 7">
    <name type="scientific">Pseudomonas gingeri</name>
    <dbReference type="NCBI Taxonomy" id="117681"/>
    <lineage>
        <taxon>Bacteria</taxon>
        <taxon>Pseudomonadati</taxon>
        <taxon>Pseudomonadota</taxon>
        <taxon>Gammaproteobacteria</taxon>
        <taxon>Pseudomonadales</taxon>
        <taxon>Pseudomonadaceae</taxon>
        <taxon>Pseudomonas</taxon>
    </lineage>
</organism>
<dbReference type="NCBIfam" id="TIGR00707">
    <property type="entry name" value="argD"/>
    <property type="match status" value="1"/>
</dbReference>
<dbReference type="GO" id="GO:0003992">
    <property type="term" value="F:N2-acetyl-L-ornithine:2-oxoglutarate 5-aminotransferase activity"/>
    <property type="evidence" value="ECO:0007669"/>
    <property type="project" value="UniProtKB-UniRule"/>
</dbReference>
<dbReference type="GO" id="GO:0006526">
    <property type="term" value="P:L-arginine biosynthetic process"/>
    <property type="evidence" value="ECO:0007669"/>
    <property type="project" value="UniProtKB-UniRule"/>
</dbReference>
<evidence type="ECO:0000256" key="2">
    <source>
        <dbReference type="ARBA" id="ARBA00022605"/>
    </source>
</evidence>
<reference evidence="6 7" key="1">
    <citation type="submission" date="2020-04" db="EMBL/GenBank/DDBJ databases">
        <title>Molecular characterization of pseudomonads from Agaricus bisporus reveal novel blotch 2 pathogens in Western Europe.</title>
        <authorList>
            <person name="Taparia T."/>
            <person name="Krijger M."/>
            <person name="Haynes E."/>
            <person name="Elpinstone J.G."/>
            <person name="Noble R."/>
            <person name="Van Der Wolf J."/>
        </authorList>
    </citation>
    <scope>NUCLEOTIDE SEQUENCE [LARGE SCALE GENOMIC DNA]</scope>
    <source>
        <strain evidence="6 7">IPO3737</strain>
    </source>
</reference>
<evidence type="ECO:0000313" key="7">
    <source>
        <dbReference type="Proteomes" id="UP000520592"/>
    </source>
</evidence>
<dbReference type="SUPFAM" id="SSF53383">
    <property type="entry name" value="PLP-dependent transferases"/>
    <property type="match status" value="1"/>
</dbReference>
<protein>
    <recommendedName>
        <fullName evidence="5">Acetylornithine aminotransferase</fullName>
        <shortName evidence="5">ACOAT</shortName>
        <ecNumber evidence="5">2.6.1.11</ecNumber>
    </recommendedName>
</protein>
<evidence type="ECO:0000313" key="6">
    <source>
        <dbReference type="EMBL" id="NWC35610.1"/>
    </source>
</evidence>
<feature type="modified residue" description="N6-(pyridoxal phosphate)lysine" evidence="5">
    <location>
        <position position="246"/>
    </location>
</feature>
<comment type="subcellular location">
    <subcellularLocation>
        <location evidence="5">Cytoplasm</location>
    </subcellularLocation>
</comment>
<feature type="binding site" evidence="5">
    <location>
        <begin position="217"/>
        <end position="220"/>
    </location>
    <ligand>
        <name>pyridoxal 5'-phosphate</name>
        <dbReference type="ChEBI" id="CHEBI:597326"/>
    </ligand>
</feature>
<dbReference type="RefSeq" id="WP_177062270.1">
    <property type="nucleotide sequence ID" value="NZ_JACAPB010000012.1"/>
</dbReference>
<feature type="binding site" evidence="5">
    <location>
        <position position="275"/>
    </location>
    <ligand>
        <name>pyridoxal 5'-phosphate</name>
        <dbReference type="ChEBI" id="CHEBI:597326"/>
    </ligand>
</feature>
<name>A0A7Y7YIC2_9PSED</name>
<dbReference type="GO" id="GO:0005737">
    <property type="term" value="C:cytoplasm"/>
    <property type="evidence" value="ECO:0007669"/>
    <property type="project" value="UniProtKB-SubCell"/>
</dbReference>
<comment type="miscellaneous">
    <text evidence="5">May also have succinyldiaminopimelate aminotransferase activity, thus carrying out the corresponding step in lysine biosynthesis.</text>
</comment>
<dbReference type="InterPro" id="IPR049704">
    <property type="entry name" value="Aminotrans_3_PPA_site"/>
</dbReference>
<dbReference type="Pfam" id="PF00202">
    <property type="entry name" value="Aminotran_3"/>
    <property type="match status" value="1"/>
</dbReference>
<dbReference type="HAMAP" id="MF_01107">
    <property type="entry name" value="ArgD_aminotrans_3"/>
    <property type="match status" value="1"/>
</dbReference>
<comment type="similarity">
    <text evidence="5">Belongs to the class-III pyridoxal-phosphate-dependent aminotransferase family. ArgD subfamily.</text>
</comment>
<keyword evidence="5" id="KW-0055">Arginine biosynthesis</keyword>
<comment type="cofactor">
    <cofactor evidence="5">
        <name>pyridoxal 5'-phosphate</name>
        <dbReference type="ChEBI" id="CHEBI:597326"/>
    </cofactor>
    <text evidence="5">Binds 1 pyridoxal phosphate per subunit.</text>
</comment>
<keyword evidence="5" id="KW-0963">Cytoplasm</keyword>
<dbReference type="CDD" id="cd00610">
    <property type="entry name" value="OAT_like"/>
    <property type="match status" value="1"/>
</dbReference>
<sequence length="403" mass="43233">MTAACLMTTYQPLDLGFVKGLGTRLWDQGGREYLDAVAGVAVTNVGHSHPRLVSAISEQAGLLLHTSNLYSIDWQQRLARQLTELSGMDRVFFNNSGAEANESALKLARLHAWHKGIEQPLVVVMENAFHGRTLGTLSASDGPAVRLGYHALPGDFIKVPFGDLPLLHSLARSHGQRICAVLMEPIQGESGVQLPPPGYLKAVRDLCKRRSWLLMLDEIQTGIGRTGQWFAFQHEGIVPDVMTLAKGLGNGIPIGACLARGKAAELFTPGSHGSTFGGNPLACRVGCTVLDIIEEQALVANAGQQGEYLLARLRSELSNHPQVLEIRGRGLMIGIELRQPIRDLALIAARDHGVLINVTRGKTIRLLPPLTIDAAEVEMIVAGVCGVLAAAPCAPVEKALAYG</sequence>
<comment type="catalytic activity">
    <reaction evidence="5">
        <text>N(2)-acetyl-L-ornithine + 2-oxoglutarate = N-acetyl-L-glutamate 5-semialdehyde + L-glutamate</text>
        <dbReference type="Rhea" id="RHEA:18049"/>
        <dbReference type="ChEBI" id="CHEBI:16810"/>
        <dbReference type="ChEBI" id="CHEBI:29123"/>
        <dbReference type="ChEBI" id="CHEBI:29985"/>
        <dbReference type="ChEBI" id="CHEBI:57805"/>
        <dbReference type="EC" id="2.6.1.11"/>
    </reaction>
</comment>
<dbReference type="InterPro" id="IPR004636">
    <property type="entry name" value="AcOrn/SuccOrn_fam"/>
</dbReference>
<dbReference type="PANTHER" id="PTHR11986:SF79">
    <property type="entry name" value="ACETYLORNITHINE AMINOTRANSFERASE, MITOCHONDRIAL"/>
    <property type="match status" value="1"/>
</dbReference>
<keyword evidence="3 5" id="KW-0808">Transferase</keyword>
<dbReference type="InterPro" id="IPR015424">
    <property type="entry name" value="PyrdxlP-dep_Trfase"/>
</dbReference>
<keyword evidence="4 5" id="KW-0663">Pyridoxal phosphate</keyword>
<dbReference type="PANTHER" id="PTHR11986">
    <property type="entry name" value="AMINOTRANSFERASE CLASS III"/>
    <property type="match status" value="1"/>
</dbReference>
<dbReference type="Gene3D" id="3.40.640.10">
    <property type="entry name" value="Type I PLP-dependent aspartate aminotransferase-like (Major domain)"/>
    <property type="match status" value="1"/>
</dbReference>
<feature type="binding site" evidence="5">
    <location>
        <position position="274"/>
    </location>
    <ligand>
        <name>N(2)-acetyl-L-ornithine</name>
        <dbReference type="ChEBI" id="CHEBI:57805"/>
    </ligand>
</feature>
<feature type="binding site" evidence="5">
    <location>
        <position position="129"/>
    </location>
    <ligand>
        <name>pyridoxal 5'-phosphate</name>
        <dbReference type="ChEBI" id="CHEBI:597326"/>
    </ligand>
</feature>
<dbReference type="EMBL" id="JACAQD010000033">
    <property type="protein sequence ID" value="NWC35610.1"/>
    <property type="molecule type" value="Genomic_DNA"/>
</dbReference>
<evidence type="ECO:0000256" key="1">
    <source>
        <dbReference type="ARBA" id="ARBA00022576"/>
    </source>
</evidence>
<dbReference type="Proteomes" id="UP000520592">
    <property type="component" value="Unassembled WGS sequence"/>
</dbReference>
<evidence type="ECO:0000256" key="3">
    <source>
        <dbReference type="ARBA" id="ARBA00022679"/>
    </source>
</evidence>
<proteinExistence type="inferred from homology"/>
<dbReference type="AlphaFoldDB" id="A0A7Y7YIC2"/>
<dbReference type="PROSITE" id="PS00600">
    <property type="entry name" value="AA_TRANSFER_CLASS_3"/>
    <property type="match status" value="1"/>
</dbReference>
<comment type="subunit">
    <text evidence="5">Homodimer.</text>
</comment>
<dbReference type="InterPro" id="IPR015422">
    <property type="entry name" value="PyrdxlP-dep_Trfase_small"/>
</dbReference>
<dbReference type="EC" id="2.6.1.11" evidence="5"/>
<dbReference type="InterPro" id="IPR050103">
    <property type="entry name" value="Class-III_PLP-dep_AT"/>
</dbReference>
<comment type="caution">
    <text evidence="6">The sequence shown here is derived from an EMBL/GenBank/DDBJ whole genome shotgun (WGS) entry which is preliminary data.</text>
</comment>
<dbReference type="NCBIfam" id="NF002325">
    <property type="entry name" value="PRK01278.1"/>
    <property type="match status" value="1"/>
</dbReference>
<accession>A0A7Y7YIC2</accession>
<dbReference type="PIRSF" id="PIRSF000521">
    <property type="entry name" value="Transaminase_4ab_Lys_Orn"/>
    <property type="match status" value="1"/>
</dbReference>
<keyword evidence="1 5" id="KW-0032">Aminotransferase</keyword>
<dbReference type="UniPathway" id="UPA00068">
    <property type="reaction ID" value="UER00109"/>
</dbReference>
<feature type="binding site" evidence="5">
    <location>
        <begin position="97"/>
        <end position="98"/>
    </location>
    <ligand>
        <name>pyridoxal 5'-phosphate</name>
        <dbReference type="ChEBI" id="CHEBI:597326"/>
    </ligand>
</feature>
<dbReference type="InterPro" id="IPR015421">
    <property type="entry name" value="PyrdxlP-dep_Trfase_major"/>
</dbReference>
<gene>
    <name evidence="5" type="primary">argD</name>
    <name evidence="6" type="ORF">HX876_24870</name>
</gene>